<evidence type="ECO:0000256" key="3">
    <source>
        <dbReference type="ARBA" id="ARBA00022989"/>
    </source>
</evidence>
<feature type="transmembrane region" description="Helical" evidence="5">
    <location>
        <begin position="68"/>
        <end position="88"/>
    </location>
</feature>
<evidence type="ECO:0000313" key="9">
    <source>
        <dbReference type="Proteomes" id="UP000254047"/>
    </source>
</evidence>
<dbReference type="Pfam" id="PF13515">
    <property type="entry name" value="FUSC_2"/>
    <property type="match status" value="1"/>
</dbReference>
<evidence type="ECO:0000256" key="5">
    <source>
        <dbReference type="SAM" id="Phobius"/>
    </source>
</evidence>
<sequence length="643" mass="72865">MGNVFQSLIQFDKAKIDFMKGIRQGLLMIIPALIGYFLCNFSFGLLVSTGALAHIYVFQGPPRSQLRMVILCSISFAICMMLGTLTVAQPLLYGFLLLVVTVVPFYIFSALKIAGPSSTFFLVTFCLPSNLPVAPEQALYRGFAILIGGALATLVVIIMIFFRKQRVEDRAITADFTMINKLMQNYNDPEKFKEISQSAVTQFKTSDELLITATAGAKTKLNQRFQRLLLLHTSAQGIYSELLELHEKDIRPLPKELIEMMEVTTRNAYRRSNQRESWTKEVHVNEDFDNLMQHILKIDEIANLDSHRIEHEAQVRKPLYSQRILHNLTLDSIVFRNTLIYIIIMAVAIFISLAFDIQKSYWIPLTAHTVMLGMTTRRMLDRAMARGLGTIIGTLVLSVILYFHPHLVVAVIIMGLAAMMTEAFVGSNYAFAVIFITIQVILLNGLASQNLSISIAYTRIFDVLIGIAIAVVGILILNRQTSSAILPRTIAEVVRKEAAIFHYLFSENGYQDTEREKHESLTLSVKMSNMTQIYNSANGELFSNKEALRYYYPTIFALEEINFMLMRAMQDKYRQRISDAQMGEFLTTFENVAKHFELQGSLDIKQLNDLPQYNYIKSAMMKLQANCVAARKNVDELQEHAPA</sequence>
<feature type="transmembrane region" description="Helical" evidence="5">
    <location>
        <begin position="429"/>
        <end position="447"/>
    </location>
</feature>
<dbReference type="Proteomes" id="UP000254047">
    <property type="component" value="Unassembled WGS sequence"/>
</dbReference>
<evidence type="ECO:0000313" key="10">
    <source>
        <dbReference type="Proteomes" id="UP000297598"/>
    </source>
</evidence>
<feature type="transmembrane region" description="Helical" evidence="5">
    <location>
        <begin position="333"/>
        <end position="355"/>
    </location>
</feature>
<feature type="transmembrane region" description="Helical" evidence="5">
    <location>
        <begin position="25"/>
        <end position="56"/>
    </location>
</feature>
<name>A0A380FWW6_9STAP</name>
<feature type="transmembrane region" description="Helical" evidence="5">
    <location>
        <begin position="138"/>
        <end position="162"/>
    </location>
</feature>
<evidence type="ECO:0000256" key="1">
    <source>
        <dbReference type="ARBA" id="ARBA00004141"/>
    </source>
</evidence>
<evidence type="ECO:0000256" key="2">
    <source>
        <dbReference type="ARBA" id="ARBA00022692"/>
    </source>
</evidence>
<protein>
    <submittedName>
        <fullName evidence="8">FUSC family protein</fullName>
    </submittedName>
    <submittedName>
        <fullName evidence="7">Integral membrane protein</fullName>
    </submittedName>
</protein>
<keyword evidence="2 5" id="KW-0812">Transmembrane</keyword>
<keyword evidence="4 5" id="KW-0472">Membrane</keyword>
<dbReference type="InterPro" id="IPR049453">
    <property type="entry name" value="Memb_transporter_dom"/>
</dbReference>
<dbReference type="EMBL" id="SRLS01000005">
    <property type="protein sequence ID" value="TGE18261.1"/>
    <property type="molecule type" value="Genomic_DNA"/>
</dbReference>
<gene>
    <name evidence="8" type="ORF">BJR09_04850</name>
    <name evidence="7" type="ORF">NCTC13830_00537</name>
</gene>
<comment type="subcellular location">
    <subcellularLocation>
        <location evidence="1">Membrane</location>
        <topology evidence="1">Multi-pass membrane protein</topology>
    </subcellularLocation>
</comment>
<keyword evidence="10" id="KW-1185">Reference proteome</keyword>
<reference evidence="7 9" key="1">
    <citation type="submission" date="2018-06" db="EMBL/GenBank/DDBJ databases">
        <authorList>
            <consortium name="Pathogen Informatics"/>
            <person name="Doyle S."/>
        </authorList>
    </citation>
    <scope>NUCLEOTIDE SEQUENCE [LARGE SCALE GENOMIC DNA]</scope>
    <source>
        <strain evidence="7 9">NCTC13830</strain>
    </source>
</reference>
<feature type="domain" description="Integral membrane bound transporter" evidence="6">
    <location>
        <begin position="347"/>
        <end position="472"/>
    </location>
</feature>
<keyword evidence="3 5" id="KW-1133">Transmembrane helix</keyword>
<dbReference type="Proteomes" id="UP000297598">
    <property type="component" value="Unassembled WGS sequence"/>
</dbReference>
<feature type="transmembrane region" description="Helical" evidence="5">
    <location>
        <begin position="392"/>
        <end position="417"/>
    </location>
</feature>
<reference evidence="8 10" key="2">
    <citation type="submission" date="2019-04" db="EMBL/GenBank/DDBJ databases">
        <title>Genomic characterization of Staphylococcus petrasii strains.</title>
        <authorList>
            <person name="Vrbovska V."/>
            <person name="Kovarovic V."/>
            <person name="Maslanova I."/>
            <person name="Indrakova A."/>
            <person name="Petras P."/>
            <person name="Sedo O."/>
            <person name="Svec P."/>
            <person name="Fisarova L."/>
            <person name="Sedlacek I."/>
            <person name="Doskar J."/>
            <person name="Pantucek R."/>
        </authorList>
    </citation>
    <scope>NUCLEOTIDE SEQUENCE [LARGE SCALE GENOMIC DNA]</scope>
    <source>
        <strain evidence="8 10">P5404</strain>
    </source>
</reference>
<feature type="transmembrane region" description="Helical" evidence="5">
    <location>
        <begin position="95"/>
        <end position="115"/>
    </location>
</feature>
<accession>A0A380FWW6</accession>
<organism evidence="7 9">
    <name type="scientific">Staphylococcus petrasii</name>
    <dbReference type="NCBI Taxonomy" id="1276936"/>
    <lineage>
        <taxon>Bacteria</taxon>
        <taxon>Bacillati</taxon>
        <taxon>Bacillota</taxon>
        <taxon>Bacilli</taxon>
        <taxon>Bacillales</taxon>
        <taxon>Staphylococcaceae</taxon>
        <taxon>Staphylococcus</taxon>
    </lineage>
</organism>
<proteinExistence type="predicted"/>
<dbReference type="GO" id="GO:0016020">
    <property type="term" value="C:membrane"/>
    <property type="evidence" value="ECO:0007669"/>
    <property type="project" value="UniProtKB-SubCell"/>
</dbReference>
<feature type="transmembrane region" description="Helical" evidence="5">
    <location>
        <begin position="459"/>
        <end position="477"/>
    </location>
</feature>
<dbReference type="EMBL" id="UHDO01000001">
    <property type="protein sequence ID" value="SUM43012.1"/>
    <property type="molecule type" value="Genomic_DNA"/>
</dbReference>
<dbReference type="AlphaFoldDB" id="A0A380FWW6"/>
<dbReference type="OrthoDB" id="581879at2"/>
<evidence type="ECO:0000313" key="7">
    <source>
        <dbReference type="EMBL" id="SUM43012.1"/>
    </source>
</evidence>
<evidence type="ECO:0000256" key="4">
    <source>
        <dbReference type="ARBA" id="ARBA00023136"/>
    </source>
</evidence>
<evidence type="ECO:0000259" key="6">
    <source>
        <dbReference type="Pfam" id="PF13515"/>
    </source>
</evidence>
<evidence type="ECO:0000313" key="8">
    <source>
        <dbReference type="EMBL" id="TGE18261.1"/>
    </source>
</evidence>